<dbReference type="AlphaFoldDB" id="A0AAP0GBU2"/>
<sequence>MSTASLHPVTCQLLSLFPPPITFSTLSEGDLSTGTIDLHASSPGAVDSSCSLTAFHSHACPHLPTPPTALPRPSTSPLDRTHLCDLRGPSTPSSITRYPNLDLIVLQLILLFSSNSSQIFIPITTAD</sequence>
<keyword evidence="2" id="KW-1185">Reference proteome</keyword>
<organism evidence="1 2">
    <name type="scientific">Platanthera zijinensis</name>
    <dbReference type="NCBI Taxonomy" id="2320716"/>
    <lineage>
        <taxon>Eukaryota</taxon>
        <taxon>Viridiplantae</taxon>
        <taxon>Streptophyta</taxon>
        <taxon>Embryophyta</taxon>
        <taxon>Tracheophyta</taxon>
        <taxon>Spermatophyta</taxon>
        <taxon>Magnoliopsida</taxon>
        <taxon>Liliopsida</taxon>
        <taxon>Asparagales</taxon>
        <taxon>Orchidaceae</taxon>
        <taxon>Orchidoideae</taxon>
        <taxon>Orchideae</taxon>
        <taxon>Orchidinae</taxon>
        <taxon>Platanthera</taxon>
    </lineage>
</organism>
<evidence type="ECO:0000313" key="1">
    <source>
        <dbReference type="EMBL" id="KAK8950728.1"/>
    </source>
</evidence>
<accession>A0AAP0GBU2</accession>
<protein>
    <submittedName>
        <fullName evidence="1">Uncharacterized protein</fullName>
    </submittedName>
</protein>
<gene>
    <name evidence="1" type="ORF">KSP39_PZI003990</name>
</gene>
<reference evidence="1 2" key="1">
    <citation type="journal article" date="2022" name="Nat. Plants">
        <title>Genomes of leafy and leafless Platanthera orchids illuminate the evolution of mycoheterotrophy.</title>
        <authorList>
            <person name="Li M.H."/>
            <person name="Liu K.W."/>
            <person name="Li Z."/>
            <person name="Lu H.C."/>
            <person name="Ye Q.L."/>
            <person name="Zhang D."/>
            <person name="Wang J.Y."/>
            <person name="Li Y.F."/>
            <person name="Zhong Z.M."/>
            <person name="Liu X."/>
            <person name="Yu X."/>
            <person name="Liu D.K."/>
            <person name="Tu X.D."/>
            <person name="Liu B."/>
            <person name="Hao Y."/>
            <person name="Liao X.Y."/>
            <person name="Jiang Y.T."/>
            <person name="Sun W.H."/>
            <person name="Chen J."/>
            <person name="Chen Y.Q."/>
            <person name="Ai Y."/>
            <person name="Zhai J.W."/>
            <person name="Wu S.S."/>
            <person name="Zhou Z."/>
            <person name="Hsiao Y.Y."/>
            <person name="Wu W.L."/>
            <person name="Chen Y.Y."/>
            <person name="Lin Y.F."/>
            <person name="Hsu J.L."/>
            <person name="Li C.Y."/>
            <person name="Wang Z.W."/>
            <person name="Zhao X."/>
            <person name="Zhong W.Y."/>
            <person name="Ma X.K."/>
            <person name="Ma L."/>
            <person name="Huang J."/>
            <person name="Chen G.Z."/>
            <person name="Huang M.Z."/>
            <person name="Huang L."/>
            <person name="Peng D.H."/>
            <person name="Luo Y.B."/>
            <person name="Zou S.Q."/>
            <person name="Chen S.P."/>
            <person name="Lan S."/>
            <person name="Tsai W.C."/>
            <person name="Van de Peer Y."/>
            <person name="Liu Z.J."/>
        </authorList>
    </citation>
    <scope>NUCLEOTIDE SEQUENCE [LARGE SCALE GENOMIC DNA]</scope>
    <source>
        <strain evidence="1">Lor287</strain>
    </source>
</reference>
<comment type="caution">
    <text evidence="1">The sequence shown here is derived from an EMBL/GenBank/DDBJ whole genome shotgun (WGS) entry which is preliminary data.</text>
</comment>
<proteinExistence type="predicted"/>
<evidence type="ECO:0000313" key="2">
    <source>
        <dbReference type="Proteomes" id="UP001418222"/>
    </source>
</evidence>
<dbReference type="Proteomes" id="UP001418222">
    <property type="component" value="Unassembled WGS sequence"/>
</dbReference>
<name>A0AAP0GBU2_9ASPA</name>
<dbReference type="EMBL" id="JBBWWQ010000003">
    <property type="protein sequence ID" value="KAK8950728.1"/>
    <property type="molecule type" value="Genomic_DNA"/>
</dbReference>